<dbReference type="GO" id="GO:0034647">
    <property type="term" value="F:histone H3K4me/H3K4me2/H3K4me3 demethylase activity"/>
    <property type="evidence" value="ECO:0007669"/>
    <property type="project" value="TreeGrafter"/>
</dbReference>
<evidence type="ECO:0000256" key="2">
    <source>
        <dbReference type="ARBA" id="ARBA00022737"/>
    </source>
</evidence>
<dbReference type="InterPro" id="IPR036236">
    <property type="entry name" value="Znf_C2H2_sf"/>
</dbReference>
<dbReference type="GO" id="GO:0000785">
    <property type="term" value="C:chromatin"/>
    <property type="evidence" value="ECO:0007669"/>
    <property type="project" value="TreeGrafter"/>
</dbReference>
<dbReference type="EMBL" id="JADCNL010000006">
    <property type="protein sequence ID" value="KAG0476707.1"/>
    <property type="molecule type" value="Genomic_DNA"/>
</dbReference>
<dbReference type="OrthoDB" id="1507364at2759"/>
<dbReference type="PANTHER" id="PTHR10694">
    <property type="entry name" value="LYSINE-SPECIFIC DEMETHYLASE"/>
    <property type="match status" value="1"/>
</dbReference>
<dbReference type="InterPro" id="IPR013087">
    <property type="entry name" value="Znf_C2H2_type"/>
</dbReference>
<dbReference type="Proteomes" id="UP000636800">
    <property type="component" value="Chromosome 6"/>
</dbReference>
<feature type="compositionally biased region" description="Basic residues" evidence="13">
    <location>
        <begin position="1198"/>
        <end position="1211"/>
    </location>
</feature>
<dbReference type="SMART" id="SM00545">
    <property type="entry name" value="JmjN"/>
    <property type="match status" value="1"/>
</dbReference>
<dbReference type="Pfam" id="PF02375">
    <property type="entry name" value="JmjN"/>
    <property type="match status" value="1"/>
</dbReference>
<feature type="compositionally biased region" description="Polar residues" evidence="13">
    <location>
        <begin position="824"/>
        <end position="855"/>
    </location>
</feature>
<reference evidence="17 18" key="1">
    <citation type="journal article" date="2020" name="Nat. Food">
        <title>A phased Vanilla planifolia genome enables genetic improvement of flavour and production.</title>
        <authorList>
            <person name="Hasing T."/>
            <person name="Tang H."/>
            <person name="Brym M."/>
            <person name="Khazi F."/>
            <person name="Huang T."/>
            <person name="Chambers A.H."/>
        </authorList>
    </citation>
    <scope>NUCLEOTIDE SEQUENCE [LARGE SCALE GENOMIC DNA]</scope>
    <source>
        <tissue evidence="17">Leaf</tissue>
    </source>
</reference>
<dbReference type="Pfam" id="PF02373">
    <property type="entry name" value="JmjC"/>
    <property type="match status" value="1"/>
</dbReference>
<keyword evidence="9" id="KW-0805">Transcription regulation</keyword>
<dbReference type="PROSITE" id="PS00028">
    <property type="entry name" value="ZINC_FINGER_C2H2_1"/>
    <property type="match status" value="3"/>
</dbReference>
<feature type="domain" description="C2H2-type" evidence="14">
    <location>
        <begin position="1279"/>
        <end position="1308"/>
    </location>
</feature>
<dbReference type="Gene3D" id="2.60.120.650">
    <property type="entry name" value="Cupin"/>
    <property type="match status" value="1"/>
</dbReference>
<keyword evidence="3 12" id="KW-0863">Zinc-finger</keyword>
<protein>
    <recommendedName>
        <fullName evidence="19">Lysine-specific demethylase REF6</fullName>
    </recommendedName>
</protein>
<keyword evidence="5" id="KW-0156">Chromatin regulator</keyword>
<dbReference type="PROSITE" id="PS51184">
    <property type="entry name" value="JMJC"/>
    <property type="match status" value="1"/>
</dbReference>
<feature type="region of interest" description="Disordered" evidence="13">
    <location>
        <begin position="144"/>
        <end position="175"/>
    </location>
</feature>
<evidence type="ECO:0000256" key="5">
    <source>
        <dbReference type="ARBA" id="ARBA00022853"/>
    </source>
</evidence>
<evidence type="ECO:0000256" key="6">
    <source>
        <dbReference type="ARBA" id="ARBA00022964"/>
    </source>
</evidence>
<dbReference type="InterPro" id="IPR003349">
    <property type="entry name" value="JmjN"/>
</dbReference>
<name>A0A835UWL1_VANPL</name>
<evidence type="ECO:0000256" key="10">
    <source>
        <dbReference type="ARBA" id="ARBA00023163"/>
    </source>
</evidence>
<feature type="domain" description="JmjN" evidence="15">
    <location>
        <begin position="20"/>
        <end position="61"/>
    </location>
</feature>
<dbReference type="SMART" id="SM00558">
    <property type="entry name" value="JmjC"/>
    <property type="match status" value="1"/>
</dbReference>
<keyword evidence="1" id="KW-0479">Metal-binding</keyword>
<feature type="compositionally biased region" description="Low complexity" evidence="13">
    <location>
        <begin position="77"/>
        <end position="96"/>
    </location>
</feature>
<accession>A0A835UWL1</accession>
<evidence type="ECO:0000256" key="7">
    <source>
        <dbReference type="ARBA" id="ARBA00023002"/>
    </source>
</evidence>
<dbReference type="GO" id="GO:0005634">
    <property type="term" value="C:nucleus"/>
    <property type="evidence" value="ECO:0007669"/>
    <property type="project" value="TreeGrafter"/>
</dbReference>
<evidence type="ECO:0000256" key="8">
    <source>
        <dbReference type="ARBA" id="ARBA00023004"/>
    </source>
</evidence>
<feature type="domain" description="JmjC" evidence="16">
    <location>
        <begin position="227"/>
        <end position="396"/>
    </location>
</feature>
<evidence type="ECO:0000256" key="1">
    <source>
        <dbReference type="ARBA" id="ARBA00022723"/>
    </source>
</evidence>
<gene>
    <name evidence="17" type="ORF">HPP92_013548</name>
</gene>
<dbReference type="PROSITE" id="PS51183">
    <property type="entry name" value="JMJN"/>
    <property type="match status" value="1"/>
</dbReference>
<dbReference type="GO" id="GO:0008270">
    <property type="term" value="F:zinc ion binding"/>
    <property type="evidence" value="ECO:0007669"/>
    <property type="project" value="UniProtKB-KW"/>
</dbReference>
<evidence type="ECO:0000256" key="11">
    <source>
        <dbReference type="ARBA" id="ARBA00023242"/>
    </source>
</evidence>
<dbReference type="PROSITE" id="PS50157">
    <property type="entry name" value="ZINC_FINGER_C2H2_2"/>
    <property type="match status" value="3"/>
</dbReference>
<keyword evidence="2" id="KW-0677">Repeat</keyword>
<evidence type="ECO:0000313" key="18">
    <source>
        <dbReference type="Proteomes" id="UP000636800"/>
    </source>
</evidence>
<keyword evidence="11" id="KW-0539">Nucleus</keyword>
<evidence type="ECO:0000259" key="14">
    <source>
        <dbReference type="PROSITE" id="PS50157"/>
    </source>
</evidence>
<keyword evidence="7" id="KW-0560">Oxidoreductase</keyword>
<keyword evidence="18" id="KW-1185">Reference proteome</keyword>
<feature type="domain" description="C2H2-type" evidence="14">
    <location>
        <begin position="1249"/>
        <end position="1278"/>
    </location>
</feature>
<feature type="region of interest" description="Disordered" evidence="13">
    <location>
        <begin position="824"/>
        <end position="866"/>
    </location>
</feature>
<dbReference type="GO" id="GO:0040029">
    <property type="term" value="P:epigenetic regulation of gene expression"/>
    <property type="evidence" value="ECO:0007669"/>
    <property type="project" value="UniProtKB-ARBA"/>
</dbReference>
<evidence type="ECO:0000313" key="17">
    <source>
        <dbReference type="EMBL" id="KAG0476707.1"/>
    </source>
</evidence>
<keyword evidence="10" id="KW-0804">Transcription</keyword>
<evidence type="ECO:0000256" key="13">
    <source>
        <dbReference type="SAM" id="MobiDB-lite"/>
    </source>
</evidence>
<feature type="region of interest" description="Disordered" evidence="13">
    <location>
        <begin position="1106"/>
        <end position="1216"/>
    </location>
</feature>
<feature type="compositionally biased region" description="Polar residues" evidence="13">
    <location>
        <begin position="1143"/>
        <end position="1160"/>
    </location>
</feature>
<evidence type="ECO:0000259" key="16">
    <source>
        <dbReference type="PROSITE" id="PS51184"/>
    </source>
</evidence>
<dbReference type="InterPro" id="IPR003347">
    <property type="entry name" value="JmjC_dom"/>
</dbReference>
<evidence type="ECO:0000259" key="15">
    <source>
        <dbReference type="PROSITE" id="PS51183"/>
    </source>
</evidence>
<sequence>MAVDPLPAEVLPWLKSLPLAPEYHPTLSEFVDPIAYILKIEKEASAYGICKIVPPLPAAPKKTAITNLNKSFAARATNPNPSTSSKSKRSSTFSTRHQQIGFCPRRPRPVQKPVWQSGDVYTLSQFEAKAKLFERSYLSNSAPAPIPCHPASKKKKKNKKSNAKDKQKKSRKESPLPLSPLELETLFWKACADKPFSIEYANDMPGSAFAPLAGAMGKRWRDEEASNVGETAWNMRGVSRAKGSLLRFMKEEIPGVTSPMVYVAMMFSWFAWHVEDHEFHSLNYLHVGVGKTWYGVPRDAALAFEDVVRVQGYCGEVNPLMTFAILGEKTTVMSPEVLIDAGIPCCRLVQNAGEFVVTFPGAYHCGFSHGFNCGEAANIVTPGWLKVAKEAAVRRASTNYPPMVSHFQLLYDLALSFCPRMPMYGNNEPRSCRLKDKLRGEGERMIKKAFVQSMIENNDLLSCLLGKGSSCIVLPQTTSGGAPSSSLVRSQVKYKRRLSLGLCSHEEAVEASKSLPFDDILRDRNSGIKQLSGFCSLEGNSVAVYHRKKHTSALNSNSKATEVASSIWELQNIEDDKRSNLQGEGLLDQGLLSCVTCGILSFACVAVVEPNEAAARFLMSADCNFLKEQSSGSVEISDVAHGTVLQGSNFNLTLGSGQIGMEIKDRLDDNVVHSIRYSTQVLDSVEVGSEISNMKDSSALDLLASAYGDLSSDSDDQQLPHETSVLTYENFSKEIFSSYKLDHGSGVATKHMDLWFGKFPFTQVEQELAGAKCQNALCAGNSTNSTLSNDSSLQKLESSRFCMAEHTESVLLNDFAREREVTTSSSSVKYVEGPNNSSCKQIQSSHSTAPQSSHRTSAKMEEPTTRSADLSLWANPSCGEGMPCLNRTGATQSINCQPDIRNSDMPVVQRSDKDSSRMHVFCLEHAVEVEHKLQKVGGVNIMLLCHPDYPKFEAEAKALAEELGIDYAWNKIDFRAATGKDHERIHAALKDEESIPSHSDWAVKMGINLYYSASLSKSPLYCKQMPYNSIIYKAFSCSPQESFPGKTKDPGRSGKQKNVLVAGKWCGRVWMSNQVHPYLLAHGRDEHDEEAVGPFSLDTTSPKFAIRSESKGSSANDKGSAAKKQGKRKNMPLQKSNAKKLRPSQSNDSLTPCENYSISQPDGRILRSSSKLKNEWAEGGPSSRLRQRPAKLGDPKSAKPRLKMRNGKRQVRGSQDSLLIDDEGDYTCDIEGCSMSFSTKHDLSLHKRDICPVKGCGKKLFSHKYMLQHRKVHMDDRPLECPWKGCNMRFKWSWARTEHMRVHTGDRPYICSEPECGQTFRFVSDFSRHKRKTGHSSKKFRRT</sequence>
<evidence type="ECO:0000256" key="3">
    <source>
        <dbReference type="ARBA" id="ARBA00022771"/>
    </source>
</evidence>
<evidence type="ECO:0008006" key="19">
    <source>
        <dbReference type="Google" id="ProtNLM"/>
    </source>
</evidence>
<feature type="region of interest" description="Disordered" evidence="13">
    <location>
        <begin position="72"/>
        <end position="111"/>
    </location>
</feature>
<evidence type="ECO:0000256" key="12">
    <source>
        <dbReference type="PROSITE-ProRule" id="PRU00042"/>
    </source>
</evidence>
<keyword evidence="6" id="KW-0223">Dioxygenase</keyword>
<dbReference type="SUPFAM" id="SSF51197">
    <property type="entry name" value="Clavaminate synthase-like"/>
    <property type="match status" value="1"/>
</dbReference>
<feature type="compositionally biased region" description="Basic residues" evidence="13">
    <location>
        <begin position="151"/>
        <end position="171"/>
    </location>
</feature>
<proteinExistence type="predicted"/>
<comment type="caution">
    <text evidence="17">The sequence shown here is derived from an EMBL/GenBank/DDBJ whole genome shotgun (WGS) entry which is preliminary data.</text>
</comment>
<dbReference type="PANTHER" id="PTHR10694:SF38">
    <property type="entry name" value="LYSINE-SPECIFIC DEMETHYLASE REF6"/>
    <property type="match status" value="1"/>
</dbReference>
<dbReference type="SUPFAM" id="SSF57667">
    <property type="entry name" value="beta-beta-alpha zinc fingers"/>
    <property type="match status" value="1"/>
</dbReference>
<dbReference type="SMART" id="SM00355">
    <property type="entry name" value="ZnF_C2H2"/>
    <property type="match status" value="4"/>
</dbReference>
<keyword evidence="4" id="KW-0862">Zinc</keyword>
<evidence type="ECO:0000256" key="9">
    <source>
        <dbReference type="ARBA" id="ARBA00023015"/>
    </source>
</evidence>
<dbReference type="Gene3D" id="3.30.160.60">
    <property type="entry name" value="Classic Zinc Finger"/>
    <property type="match status" value="1"/>
</dbReference>
<organism evidence="17 18">
    <name type="scientific">Vanilla planifolia</name>
    <name type="common">Vanilla</name>
    <dbReference type="NCBI Taxonomy" id="51239"/>
    <lineage>
        <taxon>Eukaryota</taxon>
        <taxon>Viridiplantae</taxon>
        <taxon>Streptophyta</taxon>
        <taxon>Embryophyta</taxon>
        <taxon>Tracheophyta</taxon>
        <taxon>Spermatophyta</taxon>
        <taxon>Magnoliopsida</taxon>
        <taxon>Liliopsida</taxon>
        <taxon>Asparagales</taxon>
        <taxon>Orchidaceae</taxon>
        <taxon>Vanilloideae</taxon>
        <taxon>Vanilleae</taxon>
        <taxon>Vanilla</taxon>
    </lineage>
</organism>
<keyword evidence="8" id="KW-0408">Iron</keyword>
<feature type="domain" description="C2H2-type" evidence="14">
    <location>
        <begin position="1309"/>
        <end position="1340"/>
    </location>
</feature>
<dbReference type="FunFam" id="3.30.160.60:FF:000747">
    <property type="entry name" value="Probable lysine-specific demethylase ELF6"/>
    <property type="match status" value="1"/>
</dbReference>
<evidence type="ECO:0000256" key="4">
    <source>
        <dbReference type="ARBA" id="ARBA00022833"/>
    </source>
</evidence>